<evidence type="ECO:0000256" key="6">
    <source>
        <dbReference type="SAM" id="SignalP"/>
    </source>
</evidence>
<sequence>MSGWSGAVRTLVLSALIAGALSSCAALPDRVTYTPSESDQARLAGFPDDIRFWADAQSKVVIREATERFAAEQKAGLYKAGKAPPARILALSGGGEDGAFGAGLLAGWSEQGGRPTFDIVTGVSTGSLIAPLAFVGSTKDAELKAAYTTIDKKAILAVRSIFAILVGDSLATTAPLRDMISRYVTPDLISAIAQEHAKGRRLYVITTNLDAQRPVLWDMGRIASSGHPGTVALFREVLVASAAVPGVFPPVYFDAEAEGRRFQEMHVDGGVTAQVFSVPVAAALAATTAPAIAGRKRTLYVIVNNRMEPQFGQAKRGLLPIAGRSISTLIKVHGAGGVRDLYHLARSVGADFRLAYVDRGFTDIAPTPFDKAYMNKLFQHGYELGRRGYPWKDVPPGLDEDKPLHPSAPAAGSG</sequence>
<evidence type="ECO:0000256" key="1">
    <source>
        <dbReference type="ARBA" id="ARBA00022801"/>
    </source>
</evidence>
<evidence type="ECO:0000313" key="8">
    <source>
        <dbReference type="EMBL" id="TXL70560.1"/>
    </source>
</evidence>
<dbReference type="InterPro" id="IPR002641">
    <property type="entry name" value="PNPLA_dom"/>
</dbReference>
<feature type="short sequence motif" description="DGA/G" evidence="4">
    <location>
        <begin position="268"/>
        <end position="270"/>
    </location>
</feature>
<gene>
    <name evidence="8" type="ORF">FHP25_34055</name>
</gene>
<feature type="signal peptide" evidence="6">
    <location>
        <begin position="1"/>
        <end position="25"/>
    </location>
</feature>
<keyword evidence="1 4" id="KW-0378">Hydrolase</keyword>
<reference evidence="8 9" key="1">
    <citation type="submission" date="2019-06" db="EMBL/GenBank/DDBJ databases">
        <title>New taxonomy in bacterial strain CC-CFT640, isolated from vineyard.</title>
        <authorList>
            <person name="Lin S.-Y."/>
            <person name="Tsai C.-F."/>
            <person name="Young C.-C."/>
        </authorList>
    </citation>
    <scope>NUCLEOTIDE SEQUENCE [LARGE SCALE GENOMIC DNA]</scope>
    <source>
        <strain evidence="8 9">CC-CFT640</strain>
    </source>
</reference>
<dbReference type="PANTHER" id="PTHR14226:SF74">
    <property type="entry name" value="BLR4684 PROTEIN"/>
    <property type="match status" value="1"/>
</dbReference>
<comment type="caution">
    <text evidence="8">The sequence shown here is derived from an EMBL/GenBank/DDBJ whole genome shotgun (WGS) entry which is preliminary data.</text>
</comment>
<dbReference type="InterPro" id="IPR050301">
    <property type="entry name" value="NTE"/>
</dbReference>
<feature type="active site" description="Proton acceptor" evidence="4">
    <location>
        <position position="268"/>
    </location>
</feature>
<dbReference type="RefSeq" id="WP_147851474.1">
    <property type="nucleotide sequence ID" value="NZ_VDUZ01000057.1"/>
</dbReference>
<dbReference type="EMBL" id="VDUZ01000057">
    <property type="protein sequence ID" value="TXL70560.1"/>
    <property type="molecule type" value="Genomic_DNA"/>
</dbReference>
<feature type="short sequence motif" description="GXGXXG" evidence="4">
    <location>
        <begin position="93"/>
        <end position="98"/>
    </location>
</feature>
<dbReference type="Gene3D" id="3.40.1090.10">
    <property type="entry name" value="Cytosolic phospholipase A2 catalytic domain"/>
    <property type="match status" value="1"/>
</dbReference>
<dbReference type="AlphaFoldDB" id="A0A5C8P9X8"/>
<feature type="chain" id="PRO_5022899448" evidence="6">
    <location>
        <begin position="26"/>
        <end position="414"/>
    </location>
</feature>
<evidence type="ECO:0000256" key="5">
    <source>
        <dbReference type="SAM" id="MobiDB-lite"/>
    </source>
</evidence>
<keyword evidence="6" id="KW-0732">Signal</keyword>
<dbReference type="PROSITE" id="PS51635">
    <property type="entry name" value="PNPLA"/>
    <property type="match status" value="1"/>
</dbReference>
<organism evidence="8 9">
    <name type="scientific">Vineibacter terrae</name>
    <dbReference type="NCBI Taxonomy" id="2586908"/>
    <lineage>
        <taxon>Bacteria</taxon>
        <taxon>Pseudomonadati</taxon>
        <taxon>Pseudomonadota</taxon>
        <taxon>Alphaproteobacteria</taxon>
        <taxon>Hyphomicrobiales</taxon>
        <taxon>Vineibacter</taxon>
    </lineage>
</organism>
<accession>A0A5C8P9X8</accession>
<feature type="short sequence motif" description="GXSXG" evidence="4">
    <location>
        <begin position="122"/>
        <end position="126"/>
    </location>
</feature>
<dbReference type="Proteomes" id="UP000321638">
    <property type="component" value="Unassembled WGS sequence"/>
</dbReference>
<evidence type="ECO:0000259" key="7">
    <source>
        <dbReference type="PROSITE" id="PS51635"/>
    </source>
</evidence>
<dbReference type="InterPro" id="IPR016035">
    <property type="entry name" value="Acyl_Trfase/lysoPLipase"/>
</dbReference>
<keyword evidence="3 4" id="KW-0443">Lipid metabolism</keyword>
<feature type="region of interest" description="Disordered" evidence="5">
    <location>
        <begin position="395"/>
        <end position="414"/>
    </location>
</feature>
<keyword evidence="2 4" id="KW-0442">Lipid degradation</keyword>
<keyword evidence="9" id="KW-1185">Reference proteome</keyword>
<dbReference type="GO" id="GO:0016042">
    <property type="term" value="P:lipid catabolic process"/>
    <property type="evidence" value="ECO:0007669"/>
    <property type="project" value="UniProtKB-UniRule"/>
</dbReference>
<evidence type="ECO:0000256" key="2">
    <source>
        <dbReference type="ARBA" id="ARBA00022963"/>
    </source>
</evidence>
<proteinExistence type="predicted"/>
<dbReference type="Pfam" id="PF01734">
    <property type="entry name" value="Patatin"/>
    <property type="match status" value="1"/>
</dbReference>
<dbReference type="PANTHER" id="PTHR14226">
    <property type="entry name" value="NEUROPATHY TARGET ESTERASE/SWISS CHEESE D.MELANOGASTER"/>
    <property type="match status" value="1"/>
</dbReference>
<protein>
    <submittedName>
        <fullName evidence="8">Phospholipase</fullName>
    </submittedName>
</protein>
<dbReference type="OrthoDB" id="323481at2"/>
<evidence type="ECO:0000313" key="9">
    <source>
        <dbReference type="Proteomes" id="UP000321638"/>
    </source>
</evidence>
<feature type="domain" description="PNPLA" evidence="7">
    <location>
        <begin position="89"/>
        <end position="284"/>
    </location>
</feature>
<name>A0A5C8P9X8_9HYPH</name>
<feature type="active site" description="Nucleophile" evidence="4">
    <location>
        <position position="124"/>
    </location>
</feature>
<dbReference type="GO" id="GO:0016787">
    <property type="term" value="F:hydrolase activity"/>
    <property type="evidence" value="ECO:0007669"/>
    <property type="project" value="UniProtKB-UniRule"/>
</dbReference>
<evidence type="ECO:0000256" key="4">
    <source>
        <dbReference type="PROSITE-ProRule" id="PRU01161"/>
    </source>
</evidence>
<dbReference type="SUPFAM" id="SSF52151">
    <property type="entry name" value="FabD/lysophospholipase-like"/>
    <property type="match status" value="1"/>
</dbReference>
<evidence type="ECO:0000256" key="3">
    <source>
        <dbReference type="ARBA" id="ARBA00023098"/>
    </source>
</evidence>